<evidence type="ECO:0000313" key="2">
    <source>
        <dbReference type="EMBL" id="ELV08363.1"/>
    </source>
</evidence>
<dbReference type="AlphaFoldDB" id="L8XWF0"/>
<comment type="caution">
    <text evidence="2">The sequence shown here is derived from an EMBL/GenBank/DDBJ whole genome shotgun (WGS) entry which is preliminary data.</text>
</comment>
<dbReference type="Proteomes" id="UP000011617">
    <property type="component" value="Unassembled WGS sequence"/>
</dbReference>
<proteinExistence type="predicted"/>
<gene>
    <name evidence="2" type="ORF">F387_01680</name>
</gene>
<dbReference type="EMBL" id="AOBV01000005">
    <property type="protein sequence ID" value="ELV08363.1"/>
    <property type="molecule type" value="Genomic_DNA"/>
</dbReference>
<protein>
    <recommendedName>
        <fullName evidence="1">ESPR domain-containing protein</fullName>
    </recommendedName>
</protein>
<sequence length="573" mass="60688">MNNIFKVVWNQSLNMLVVASEYAKHSGGMGSSVVTEGARTFKRTKIAASILLLLSAALGGAQADSLKDLLNNGQDSGTSEKRAFYYTTESILTKDKTYTLNFSSSDPDEKEIKWINNGGKAETTSWTIDNSKLLVNGRFYTGYDNSGVTPENPATYYTKIINNSDVTFKEWIYVGPTSQLPNGAQYIVQIDNSQLSGQYLYVGSNGGIEVSNGSVFNVWSTDIFTNNYISVDSPRDQKGYIKITNGGVFNNGYGEITKESSDNLRLITDGTGFYNLSGVMKAYTSNPDFNAKFTVGIQSGQNASATVNLYKLDAFGSEKMYLTNSKAVVQTFADGRFLNTLIGNGELATNVTLGNKVTADLTKADGLGKGKVTLQGANAVNINGGGTLANAFVGDNTNTLALNTGDVTLKGDNSQFAGKISIEKPAAANVTAMNNLGSGALEIEGKLNFADGIHGDLNNGFSGDGQITLTDNQLNVKGEHDGFTGTLKTGHQAAWNIQTDAPYDVNYALSGTGTISVDAKGDIALKNVGAKDFTGNFTVKGGNAQLDQTAFDVLNNASLNLTGGAATVTVDGQ</sequence>
<evidence type="ECO:0000259" key="1">
    <source>
        <dbReference type="Pfam" id="PF13018"/>
    </source>
</evidence>
<dbReference type="RefSeq" id="WP_008315182.1">
    <property type="nucleotide sequence ID" value="NZ_KB372778.1"/>
</dbReference>
<dbReference type="Pfam" id="PF13018">
    <property type="entry name" value="ESPR"/>
    <property type="match status" value="1"/>
</dbReference>
<organism evidence="2 3">
    <name type="scientific">Wohlfahrtiimonas chitiniclastica SH04</name>
    <dbReference type="NCBI Taxonomy" id="1261130"/>
    <lineage>
        <taxon>Bacteria</taxon>
        <taxon>Pseudomonadati</taxon>
        <taxon>Pseudomonadota</taxon>
        <taxon>Gammaproteobacteria</taxon>
        <taxon>Cardiobacteriales</taxon>
        <taxon>Ignatzschineriaceae</taxon>
        <taxon>Wohlfahrtiimonas</taxon>
    </lineage>
</organism>
<name>L8XWF0_9GAMM</name>
<feature type="non-terminal residue" evidence="2">
    <location>
        <position position="573"/>
    </location>
</feature>
<dbReference type="OrthoDB" id="1631723at2"/>
<reference evidence="2 3" key="1">
    <citation type="journal article" date="2013" name="Genome Announc.">
        <title>Complete Genome Sequence of Wohlfahrtiimonas chitiniclastica Strain SH04, Isolated from Chrysomya megacephala Collected from Pudong International Airport in China.</title>
        <authorList>
            <person name="Cao X.M."/>
            <person name="Chen T."/>
            <person name="Xu L.Z."/>
            <person name="Yao L.S."/>
            <person name="Qi J."/>
            <person name="Zhang X.L."/>
            <person name="Yan Q.L."/>
            <person name="Deng Y.H."/>
            <person name="Guo T.Y."/>
            <person name="Wang J."/>
            <person name="Hu K.X."/>
            <person name="Xu B.L."/>
        </authorList>
    </citation>
    <scope>NUCLEOTIDE SEQUENCE [LARGE SCALE GENOMIC DNA]</scope>
    <source>
        <strain evidence="2 3">SH04</strain>
    </source>
</reference>
<keyword evidence="3" id="KW-1185">Reference proteome</keyword>
<dbReference type="HOGENOM" id="CLU_476161_0_0_6"/>
<feature type="domain" description="ESPR" evidence="1">
    <location>
        <begin position="1"/>
        <end position="38"/>
    </location>
</feature>
<dbReference type="InterPro" id="IPR024973">
    <property type="entry name" value="ESPR"/>
</dbReference>
<evidence type="ECO:0000313" key="3">
    <source>
        <dbReference type="Proteomes" id="UP000011617"/>
    </source>
</evidence>
<accession>L8XWF0</accession>